<name>A0A0G1VUP8_9BACT</name>
<organism evidence="1 2">
    <name type="scientific">Candidatus Gottesmanbacteria bacterium GW2011_GWB1_49_7</name>
    <dbReference type="NCBI Taxonomy" id="1618448"/>
    <lineage>
        <taxon>Bacteria</taxon>
        <taxon>Candidatus Gottesmaniibacteriota</taxon>
    </lineage>
</organism>
<sequence>MKDTKKKSRESRTERNRAARLRFWAPYKEKIA</sequence>
<dbReference type="EMBL" id="LCQD01000049">
    <property type="protein sequence ID" value="KKW10035.1"/>
    <property type="molecule type" value="Genomic_DNA"/>
</dbReference>
<gene>
    <name evidence="1" type="ORF">UY48_C0049G0003</name>
</gene>
<protein>
    <submittedName>
        <fullName evidence="1">Uncharacterized protein</fullName>
    </submittedName>
</protein>
<evidence type="ECO:0000313" key="2">
    <source>
        <dbReference type="Proteomes" id="UP000034588"/>
    </source>
</evidence>
<comment type="caution">
    <text evidence="1">The sequence shown here is derived from an EMBL/GenBank/DDBJ whole genome shotgun (WGS) entry which is preliminary data.</text>
</comment>
<dbReference type="Proteomes" id="UP000034588">
    <property type="component" value="Unassembled WGS sequence"/>
</dbReference>
<evidence type="ECO:0000313" key="1">
    <source>
        <dbReference type="EMBL" id="KKW10035.1"/>
    </source>
</evidence>
<reference evidence="1 2" key="1">
    <citation type="journal article" date="2015" name="Nature">
        <title>rRNA introns, odd ribosomes, and small enigmatic genomes across a large radiation of phyla.</title>
        <authorList>
            <person name="Brown C.T."/>
            <person name="Hug L.A."/>
            <person name="Thomas B.C."/>
            <person name="Sharon I."/>
            <person name="Castelle C.J."/>
            <person name="Singh A."/>
            <person name="Wilkins M.J."/>
            <person name="Williams K.H."/>
            <person name="Banfield J.F."/>
        </authorList>
    </citation>
    <scope>NUCLEOTIDE SEQUENCE [LARGE SCALE GENOMIC DNA]</scope>
</reference>
<proteinExistence type="predicted"/>
<dbReference type="AlphaFoldDB" id="A0A0G1VUP8"/>
<accession>A0A0G1VUP8</accession>